<name>A0A1X7TYW1_AMPQE</name>
<accession>A0A1X7TYW1</accession>
<evidence type="ECO:0000256" key="1">
    <source>
        <dbReference type="SAM" id="MobiDB-lite"/>
    </source>
</evidence>
<dbReference type="Proteomes" id="UP000007879">
    <property type="component" value="Unassembled WGS sequence"/>
</dbReference>
<dbReference type="InParanoid" id="A0A1X7TYW1"/>
<dbReference type="EnsemblMetazoa" id="XM_020001432.1">
    <property type="protein sequence ID" value="XP_019856991.1"/>
    <property type="gene ID" value="LOC109585376"/>
</dbReference>
<proteinExistence type="predicted"/>
<evidence type="ECO:0000313" key="3">
    <source>
        <dbReference type="Proteomes" id="UP000007879"/>
    </source>
</evidence>
<dbReference type="AlphaFoldDB" id="A0A1X7TYW1"/>
<dbReference type="EnsemblMetazoa" id="Aqu2.1.20515_001">
    <property type="protein sequence ID" value="Aqu2.1.20515_001"/>
    <property type="gene ID" value="Aqu2.1.20515"/>
</dbReference>
<feature type="compositionally biased region" description="Low complexity" evidence="1">
    <location>
        <begin position="87"/>
        <end position="144"/>
    </location>
</feature>
<sequence length="220" mass="24694">MEKQPQPVWSKPAGKKRKKQTKKENDKLKIAVKGPRDKPVQDDKPLLPLSSALTVCKLEDQTSTSTSSSSFENHRPHQKHRKVEVLSSSDAMTSSSVSFTIKSVSMETETNNSTPPSSSSQEFTKSPPASNTSPSSPLSLPPLLKESTDSCTDASSEEPMQTKEGKVRVVTLRWENELSDEEKEKERIEEYKMKRRERYKEALALQRNNIAINNSKSRTS</sequence>
<dbReference type="KEGG" id="aqu:109585376"/>
<organism evidence="2">
    <name type="scientific">Amphimedon queenslandica</name>
    <name type="common">Sponge</name>
    <dbReference type="NCBI Taxonomy" id="400682"/>
    <lineage>
        <taxon>Eukaryota</taxon>
        <taxon>Metazoa</taxon>
        <taxon>Porifera</taxon>
        <taxon>Demospongiae</taxon>
        <taxon>Heteroscleromorpha</taxon>
        <taxon>Haplosclerida</taxon>
        <taxon>Niphatidae</taxon>
        <taxon>Amphimedon</taxon>
    </lineage>
</organism>
<feature type="region of interest" description="Disordered" evidence="1">
    <location>
        <begin position="60"/>
        <end position="167"/>
    </location>
</feature>
<protein>
    <submittedName>
        <fullName evidence="2">Uncharacterized protein</fullName>
    </submittedName>
</protein>
<keyword evidence="3" id="KW-1185">Reference proteome</keyword>
<reference evidence="2" key="2">
    <citation type="submission" date="2017-05" db="UniProtKB">
        <authorList>
            <consortium name="EnsemblMetazoa"/>
        </authorList>
    </citation>
    <scope>IDENTIFICATION</scope>
</reference>
<feature type="compositionally biased region" description="Basic and acidic residues" evidence="1">
    <location>
        <begin position="22"/>
        <end position="45"/>
    </location>
</feature>
<feature type="region of interest" description="Disordered" evidence="1">
    <location>
        <begin position="1"/>
        <end position="46"/>
    </location>
</feature>
<evidence type="ECO:0000313" key="2">
    <source>
        <dbReference type="EnsemblMetazoa" id="Aqu2.1.20515_001"/>
    </source>
</evidence>
<gene>
    <name evidence="2" type="primary">109585376</name>
</gene>
<reference evidence="3" key="1">
    <citation type="journal article" date="2010" name="Nature">
        <title>The Amphimedon queenslandica genome and the evolution of animal complexity.</title>
        <authorList>
            <person name="Srivastava M."/>
            <person name="Simakov O."/>
            <person name="Chapman J."/>
            <person name="Fahey B."/>
            <person name="Gauthier M.E."/>
            <person name="Mitros T."/>
            <person name="Richards G.S."/>
            <person name="Conaco C."/>
            <person name="Dacre M."/>
            <person name="Hellsten U."/>
            <person name="Larroux C."/>
            <person name="Putnam N.H."/>
            <person name="Stanke M."/>
            <person name="Adamska M."/>
            <person name="Darling A."/>
            <person name="Degnan S.M."/>
            <person name="Oakley T.H."/>
            <person name="Plachetzki D.C."/>
            <person name="Zhai Y."/>
            <person name="Adamski M."/>
            <person name="Calcino A."/>
            <person name="Cummins S.F."/>
            <person name="Goodstein D.M."/>
            <person name="Harris C."/>
            <person name="Jackson D.J."/>
            <person name="Leys S.P."/>
            <person name="Shu S."/>
            <person name="Woodcroft B.J."/>
            <person name="Vervoort M."/>
            <person name="Kosik K.S."/>
            <person name="Manning G."/>
            <person name="Degnan B.M."/>
            <person name="Rokhsar D.S."/>
        </authorList>
    </citation>
    <scope>NUCLEOTIDE SEQUENCE [LARGE SCALE GENOMIC DNA]</scope>
</reference>